<evidence type="ECO:0000256" key="3">
    <source>
        <dbReference type="ARBA" id="ARBA00022723"/>
    </source>
</evidence>
<comment type="similarity">
    <text evidence="1">Belongs to the cytochrome P450 family.</text>
</comment>
<dbReference type="AlphaFoldDB" id="A0A7W7C3L4"/>
<proteinExistence type="inferred from homology"/>
<comment type="caution">
    <text evidence="7">The sequence shown here is derived from an EMBL/GenBank/DDBJ whole genome shotgun (WGS) entry which is preliminary data.</text>
</comment>
<reference evidence="7 8" key="1">
    <citation type="submission" date="2020-08" db="EMBL/GenBank/DDBJ databases">
        <title>Sequencing the genomes of 1000 actinobacteria strains.</title>
        <authorList>
            <person name="Klenk H.-P."/>
        </authorList>
    </citation>
    <scope>NUCLEOTIDE SEQUENCE [LARGE SCALE GENOMIC DNA]</scope>
    <source>
        <strain evidence="7 8">DSM 44230</strain>
    </source>
</reference>
<keyword evidence="5" id="KW-0408">Iron</keyword>
<evidence type="ECO:0000256" key="2">
    <source>
        <dbReference type="ARBA" id="ARBA00022617"/>
    </source>
</evidence>
<dbReference type="Gene3D" id="1.10.630.10">
    <property type="entry name" value="Cytochrome P450"/>
    <property type="match status" value="1"/>
</dbReference>
<protein>
    <submittedName>
        <fullName evidence="7">Cytochrome P450</fullName>
    </submittedName>
</protein>
<dbReference type="Pfam" id="PF00067">
    <property type="entry name" value="p450"/>
    <property type="match status" value="1"/>
</dbReference>
<dbReference type="PANTHER" id="PTHR46696:SF1">
    <property type="entry name" value="CYTOCHROME P450 YJIB-RELATED"/>
    <property type="match status" value="1"/>
</dbReference>
<dbReference type="GO" id="GO:0016705">
    <property type="term" value="F:oxidoreductase activity, acting on paired donors, with incorporation or reduction of molecular oxygen"/>
    <property type="evidence" value="ECO:0007669"/>
    <property type="project" value="InterPro"/>
</dbReference>
<evidence type="ECO:0000313" key="8">
    <source>
        <dbReference type="Proteomes" id="UP000533598"/>
    </source>
</evidence>
<evidence type="ECO:0000313" key="7">
    <source>
        <dbReference type="EMBL" id="MBB4673930.1"/>
    </source>
</evidence>
<evidence type="ECO:0000256" key="5">
    <source>
        <dbReference type="ARBA" id="ARBA00023004"/>
    </source>
</evidence>
<dbReference type="SUPFAM" id="SSF48264">
    <property type="entry name" value="Cytochrome P450"/>
    <property type="match status" value="1"/>
</dbReference>
<dbReference type="InterPro" id="IPR002397">
    <property type="entry name" value="Cyt_P450_B"/>
</dbReference>
<dbReference type="GO" id="GO:0005506">
    <property type="term" value="F:iron ion binding"/>
    <property type="evidence" value="ECO:0007669"/>
    <property type="project" value="InterPro"/>
</dbReference>
<keyword evidence="6" id="KW-0503">Monooxygenase</keyword>
<evidence type="ECO:0000256" key="4">
    <source>
        <dbReference type="ARBA" id="ARBA00023002"/>
    </source>
</evidence>
<keyword evidence="2" id="KW-0349">Heme</keyword>
<keyword evidence="8" id="KW-1185">Reference proteome</keyword>
<dbReference type="GO" id="GO:0020037">
    <property type="term" value="F:heme binding"/>
    <property type="evidence" value="ECO:0007669"/>
    <property type="project" value="InterPro"/>
</dbReference>
<keyword evidence="3" id="KW-0479">Metal-binding</keyword>
<sequence length="420" mass="45997">MGDVRLAAGLRAEQLTAWLLRQFGDVIGEMSRPLTGESPYPFFAGVRERAPMVRSRSGVWLTARYSTCNAIMRDRRFGVRTTAGVSSAAVLAKALAELEIEEFLGLDPPGQTRMRALMAPSFSPSANKIYRDRVTAIVHRTLDRVPGRGPFDVITDFAEPIPQAVIAEVIGAPPRYHARLGHIAKRVGLLTDPVMGFARLREIRRLMTETKAMFGEMVEQRRAEGVDERPTDMIGSLLLASTKQEVPLGEMQSLLIATLIAGTENTVSLLGNAVHNLLEHPAQWDRLVADPTRSPGAMEETMRFDSTTLFTIRYPHEDVRIEGCLIKADSPVLALIGGANHDPAIFSDPETFDITRPNASDHLTFAAGRYFCIGAPLARLEGELALRALAERLPGLRRAGHPVYRTSAGFRALTALPVAA</sequence>
<gene>
    <name evidence="7" type="ORF">HNR67_000048</name>
</gene>
<dbReference type="PRINTS" id="PR00359">
    <property type="entry name" value="BP450"/>
</dbReference>
<dbReference type="FunFam" id="1.10.630.10:FF:000018">
    <property type="entry name" value="Cytochrome P450 monooxygenase"/>
    <property type="match status" value="1"/>
</dbReference>
<dbReference type="Proteomes" id="UP000533598">
    <property type="component" value="Unassembled WGS sequence"/>
</dbReference>
<keyword evidence="4" id="KW-0560">Oxidoreductase</keyword>
<organism evidence="7 8">
    <name type="scientific">Crossiella cryophila</name>
    <dbReference type="NCBI Taxonomy" id="43355"/>
    <lineage>
        <taxon>Bacteria</taxon>
        <taxon>Bacillati</taxon>
        <taxon>Actinomycetota</taxon>
        <taxon>Actinomycetes</taxon>
        <taxon>Pseudonocardiales</taxon>
        <taxon>Pseudonocardiaceae</taxon>
        <taxon>Crossiella</taxon>
    </lineage>
</organism>
<evidence type="ECO:0000256" key="6">
    <source>
        <dbReference type="ARBA" id="ARBA00023033"/>
    </source>
</evidence>
<dbReference type="InterPro" id="IPR001128">
    <property type="entry name" value="Cyt_P450"/>
</dbReference>
<dbReference type="GO" id="GO:0004497">
    <property type="term" value="F:monooxygenase activity"/>
    <property type="evidence" value="ECO:0007669"/>
    <property type="project" value="UniProtKB-KW"/>
</dbReference>
<dbReference type="EMBL" id="JACHMH010000001">
    <property type="protein sequence ID" value="MBB4673930.1"/>
    <property type="molecule type" value="Genomic_DNA"/>
</dbReference>
<dbReference type="RefSeq" id="WP_184999984.1">
    <property type="nucleotide sequence ID" value="NZ_BAAAUI010000013.1"/>
</dbReference>
<accession>A0A7W7C3L4</accession>
<evidence type="ECO:0000256" key="1">
    <source>
        <dbReference type="ARBA" id="ARBA00010617"/>
    </source>
</evidence>
<dbReference type="InterPro" id="IPR036396">
    <property type="entry name" value="Cyt_P450_sf"/>
</dbReference>
<name>A0A7W7C3L4_9PSEU</name>
<dbReference type="PANTHER" id="PTHR46696">
    <property type="entry name" value="P450, PUTATIVE (EUROFUNG)-RELATED"/>
    <property type="match status" value="1"/>
</dbReference>
<dbReference type="CDD" id="cd20625">
    <property type="entry name" value="CYP164-like"/>
    <property type="match status" value="1"/>
</dbReference>